<name>A0AAE5WZ37_9BRAD</name>
<evidence type="ECO:0000256" key="1">
    <source>
        <dbReference type="SAM" id="MobiDB-lite"/>
    </source>
</evidence>
<reference evidence="2 3" key="1">
    <citation type="submission" date="2018-06" db="EMBL/GenBank/DDBJ databases">
        <title>Comparative genomics of rhizobia nodulating Arachis hypogaea in China.</title>
        <authorList>
            <person name="Li Y."/>
        </authorList>
    </citation>
    <scope>NUCLEOTIDE SEQUENCE [LARGE SCALE GENOMIC DNA]</scope>
    <source>
        <strain evidence="2 3">CCBAU 51670</strain>
    </source>
</reference>
<evidence type="ECO:0000313" key="3">
    <source>
        <dbReference type="Proteomes" id="UP000288972"/>
    </source>
</evidence>
<organism evidence="2 3">
    <name type="scientific">Bradyrhizobium guangzhouense</name>
    <dbReference type="NCBI Taxonomy" id="1325095"/>
    <lineage>
        <taxon>Bacteria</taxon>
        <taxon>Pseudomonadati</taxon>
        <taxon>Pseudomonadota</taxon>
        <taxon>Alphaproteobacteria</taxon>
        <taxon>Hyphomicrobiales</taxon>
        <taxon>Nitrobacteraceae</taxon>
        <taxon>Bradyrhizobium</taxon>
    </lineage>
</organism>
<protein>
    <submittedName>
        <fullName evidence="2">Uncharacterized protein</fullName>
    </submittedName>
</protein>
<sequence>MNGDAGHVKTSNSEPKVSGGDVVDGSDLLIVDEYTILTGAAAAVDLEEELKSLPRIIRMASSSTGEAQISMTGWYRTS</sequence>
<dbReference type="KEGG" id="bgz:XH91_11340"/>
<dbReference type="EMBL" id="CP030053">
    <property type="protein sequence ID" value="QAU45892.1"/>
    <property type="molecule type" value="Genomic_DNA"/>
</dbReference>
<dbReference type="AlphaFoldDB" id="A0AAE5WZ37"/>
<dbReference type="Proteomes" id="UP000288972">
    <property type="component" value="Chromosome"/>
</dbReference>
<dbReference type="RefSeq" id="WP_128950673.1">
    <property type="nucleotide sequence ID" value="NZ_CP030053.1"/>
</dbReference>
<gene>
    <name evidence="2" type="ORF">XH91_11340</name>
</gene>
<proteinExistence type="predicted"/>
<evidence type="ECO:0000313" key="2">
    <source>
        <dbReference type="EMBL" id="QAU45892.1"/>
    </source>
</evidence>
<accession>A0AAE5WZ37</accession>
<feature type="region of interest" description="Disordered" evidence="1">
    <location>
        <begin position="1"/>
        <end position="22"/>
    </location>
</feature>